<protein>
    <submittedName>
        <fullName evidence="2">(African queen) hypothetical protein</fullName>
    </submittedName>
</protein>
<dbReference type="CDD" id="cd22973">
    <property type="entry name" value="DD_CATIP"/>
    <property type="match status" value="1"/>
</dbReference>
<dbReference type="InterPro" id="IPR048777">
    <property type="entry name" value="CATIP_N"/>
</dbReference>
<feature type="domain" description="Ciliogenesis-associated TTC17-interacting protein N-terminal" evidence="1">
    <location>
        <begin position="507"/>
        <end position="673"/>
    </location>
</feature>
<dbReference type="EMBL" id="CAKASE010000078">
    <property type="protein sequence ID" value="CAG9578684.1"/>
    <property type="molecule type" value="Genomic_DNA"/>
</dbReference>
<reference evidence="2" key="1">
    <citation type="submission" date="2021-09" db="EMBL/GenBank/DDBJ databases">
        <authorList>
            <person name="Martin H S."/>
        </authorList>
    </citation>
    <scope>NUCLEOTIDE SEQUENCE</scope>
</reference>
<dbReference type="OrthoDB" id="6334211at2759"/>
<dbReference type="Pfam" id="PF21772">
    <property type="entry name" value="CATIP_N"/>
    <property type="match status" value="1"/>
</dbReference>
<keyword evidence="3" id="KW-1185">Reference proteome</keyword>
<sequence length="816" mass="91811">MATESHISLIDLTKQLKFEIDDDIKKKLCFAETLVISCGHYEGDLQDSDSESDWTCNESSESKISEKSKDVVVDKFFDKTEEVPKKESVIEEEEDFHFYFFPDCSKPIPPSHSQASLIIEDGFPKINKGLKKPEVCTCKLDKSGKCPCFLKVPCKCGAKTKHDCTCRDAENICICDEGKPRLVCVCKPSKVCLCHPDHKPMPICKCADIDKPCICQAGKYPHPVCVCEGKPVHPTNLEVFKYEEYGEECRSEETKTEPITVKSVKSVPIKVKSVKSVPLKEPCSCQKLPPEPVCLCVKGKECTCEKGSCICGVLPTCICVPNEDEELICKDDESKTVCVCPKEQECTCYSKSPEDCECFPKPQVCTCGNAEQCICFTTCECTDPCLCDLVQKDKDLCTCEENTMKIAGGLVCTCPQKNDHNKSLKRVRAGKHGYRWCNDVDPKHTFFGYAYERHDKISGREPEREKTKILGLHDTPSQKDDVCAIHGPIASSFKKRVKKPSLDCCSAVGGISISVESLGEDKDKFLVQIVSHSGKEGAKTGSKLVGILDCSLHTLEENRCEHITKKDLTKEQRSYMAICEDGYYNKVTRVCGDRHFVKRIYHSFDVAQNFLLEGANVVLLRYFAINRHAGHVKTKTVLLDGTVCESIYISKGVSQAIVNGKPLFVVKVERHIIDPAGFINQSLTVLTFKGCMVSHEWADSSYIFHINPLLRVIPEKDEIESHEPIREKWRNDLQLLSDYLDFKSKRSSEGAKYVSETSELTGVIKDYLQALLLIKPHDALHFTRHYFGSALSALDLPHDEYFDPCSKHVRYYFFEE</sequence>
<dbReference type="Proteomes" id="UP000789524">
    <property type="component" value="Unassembled WGS sequence"/>
</dbReference>
<gene>
    <name evidence="2" type="ORF">DCHRY22_LOCUS12740</name>
</gene>
<proteinExistence type="predicted"/>
<evidence type="ECO:0000259" key="1">
    <source>
        <dbReference type="Pfam" id="PF21772"/>
    </source>
</evidence>
<dbReference type="InterPro" id="IPR047501">
    <property type="entry name" value="DD_CATIP"/>
</dbReference>
<evidence type="ECO:0000313" key="3">
    <source>
        <dbReference type="Proteomes" id="UP000789524"/>
    </source>
</evidence>
<organism evidence="2 3">
    <name type="scientific">Danaus chrysippus</name>
    <name type="common">African queen</name>
    <dbReference type="NCBI Taxonomy" id="151541"/>
    <lineage>
        <taxon>Eukaryota</taxon>
        <taxon>Metazoa</taxon>
        <taxon>Ecdysozoa</taxon>
        <taxon>Arthropoda</taxon>
        <taxon>Hexapoda</taxon>
        <taxon>Insecta</taxon>
        <taxon>Pterygota</taxon>
        <taxon>Neoptera</taxon>
        <taxon>Endopterygota</taxon>
        <taxon>Lepidoptera</taxon>
        <taxon>Glossata</taxon>
        <taxon>Ditrysia</taxon>
        <taxon>Papilionoidea</taxon>
        <taxon>Nymphalidae</taxon>
        <taxon>Danainae</taxon>
        <taxon>Danaini</taxon>
        <taxon>Danaina</taxon>
        <taxon>Danaus</taxon>
        <taxon>Anosia</taxon>
    </lineage>
</organism>
<accession>A0A8J2VV53</accession>
<dbReference type="AlphaFoldDB" id="A0A8J2VV53"/>
<evidence type="ECO:0000313" key="2">
    <source>
        <dbReference type="EMBL" id="CAG9578684.1"/>
    </source>
</evidence>
<name>A0A8J2VV53_9NEOP</name>
<dbReference type="PANTHER" id="PTHR15505:SF4">
    <property type="entry name" value="RIIA DOMAIN-CONTAINING PROTEIN 1"/>
    <property type="match status" value="1"/>
</dbReference>
<dbReference type="PANTHER" id="PTHR15505">
    <property type="entry name" value="RIIA DOMAIN-CONTAINING PROTEIN 1"/>
    <property type="match status" value="1"/>
</dbReference>
<comment type="caution">
    <text evidence="2">The sequence shown here is derived from an EMBL/GenBank/DDBJ whole genome shotgun (WGS) entry which is preliminary data.</text>
</comment>